<dbReference type="InterPro" id="IPR011043">
    <property type="entry name" value="Gal_Oxase/kelch_b-propeller"/>
</dbReference>
<dbReference type="Gene3D" id="2.120.10.80">
    <property type="entry name" value="Kelch-type beta propeller"/>
    <property type="match status" value="1"/>
</dbReference>
<dbReference type="EMBL" id="CAJZBQ010000003">
    <property type="protein sequence ID" value="CAG9311029.1"/>
    <property type="molecule type" value="Genomic_DNA"/>
</dbReference>
<dbReference type="SUPFAM" id="SSF50965">
    <property type="entry name" value="Galactose oxidase, central domain"/>
    <property type="match status" value="1"/>
</dbReference>
<name>A0AAU9I7D8_9CILI</name>
<evidence type="ECO:0000313" key="2">
    <source>
        <dbReference type="Proteomes" id="UP001162131"/>
    </source>
</evidence>
<accession>A0AAU9I7D8</accession>
<comment type="caution">
    <text evidence="1">The sequence shown here is derived from an EMBL/GenBank/DDBJ whole genome shotgun (WGS) entry which is preliminary data.</text>
</comment>
<sequence>MASKCFVSGCSSKPYGKCDCSENYTIFCQLHAAQHMEMLVGDKRHQCLRLYYTPAAETKILIKKKIAELRQGLQKYRKNVISDAKEIIGAVKNNLEKALQSLDKLEEKFLRIALMTEFNEILDLSKEFDPESVLKMEPFDAEFKTEDWYFPDFISKAESLVLNISTCFNTNINPFQRPKHDINSIQDDKYIFFKGNNKELSEINLKTFQETKFNLDLMENINYQISSCILPDKSVFYYSNPISSTSTYTFIIDKNKNIKQVANSKRSPYLYPIYFDGFVYALGGRNNLAQRFCLKSNTWEDCAPLPAGLNFDQTAAVLFNEEILLTGNHLTKMIKYSPRNNNYSDIIGLNLTSGSRKILFKGGKKVFILQTSGNIFESEENNINKWNSIGSNSITSGSYPSTYVIEYNECIYMILLQNQLWKFNLSTKQLILVNTYN</sequence>
<organism evidence="1 2">
    <name type="scientific">Blepharisma stoltei</name>
    <dbReference type="NCBI Taxonomy" id="1481888"/>
    <lineage>
        <taxon>Eukaryota</taxon>
        <taxon>Sar</taxon>
        <taxon>Alveolata</taxon>
        <taxon>Ciliophora</taxon>
        <taxon>Postciliodesmatophora</taxon>
        <taxon>Heterotrichea</taxon>
        <taxon>Heterotrichida</taxon>
        <taxon>Blepharismidae</taxon>
        <taxon>Blepharisma</taxon>
    </lineage>
</organism>
<evidence type="ECO:0000313" key="1">
    <source>
        <dbReference type="EMBL" id="CAG9311029.1"/>
    </source>
</evidence>
<dbReference type="InterPro" id="IPR015915">
    <property type="entry name" value="Kelch-typ_b-propeller"/>
</dbReference>
<gene>
    <name evidence="1" type="ORF">BSTOLATCC_MIC2735</name>
</gene>
<protein>
    <submittedName>
        <fullName evidence="1">Uncharacterized protein</fullName>
    </submittedName>
</protein>
<keyword evidence="2" id="KW-1185">Reference proteome</keyword>
<dbReference type="Proteomes" id="UP001162131">
    <property type="component" value="Unassembled WGS sequence"/>
</dbReference>
<dbReference type="AlphaFoldDB" id="A0AAU9I7D8"/>
<reference evidence="1" key="1">
    <citation type="submission" date="2021-09" db="EMBL/GenBank/DDBJ databases">
        <authorList>
            <consortium name="AG Swart"/>
            <person name="Singh M."/>
            <person name="Singh A."/>
            <person name="Seah K."/>
            <person name="Emmerich C."/>
        </authorList>
    </citation>
    <scope>NUCLEOTIDE SEQUENCE</scope>
    <source>
        <strain evidence="1">ATCC30299</strain>
    </source>
</reference>
<proteinExistence type="predicted"/>